<reference evidence="5" key="1">
    <citation type="journal article" date="2019" name="Int. J. Syst. Evol. Microbiol.">
        <title>The Global Catalogue of Microorganisms (GCM) 10K type strain sequencing project: providing services to taxonomists for standard genome sequencing and annotation.</title>
        <authorList>
            <consortium name="The Broad Institute Genomics Platform"/>
            <consortium name="The Broad Institute Genome Sequencing Center for Infectious Disease"/>
            <person name="Wu L."/>
            <person name="Ma J."/>
        </authorList>
    </citation>
    <scope>NUCLEOTIDE SEQUENCE [LARGE SCALE GENOMIC DNA]</scope>
    <source>
        <strain evidence="5">CGMCC 1.15304</strain>
    </source>
</reference>
<organism evidence="4 5">
    <name type="scientific">Kordiimonas lipolytica</name>
    <dbReference type="NCBI Taxonomy" id="1662421"/>
    <lineage>
        <taxon>Bacteria</taxon>
        <taxon>Pseudomonadati</taxon>
        <taxon>Pseudomonadota</taxon>
        <taxon>Alphaproteobacteria</taxon>
        <taxon>Kordiimonadales</taxon>
        <taxon>Kordiimonadaceae</taxon>
        <taxon>Kordiimonas</taxon>
    </lineage>
</organism>
<feature type="signal peptide" evidence="2">
    <location>
        <begin position="1"/>
        <end position="26"/>
    </location>
</feature>
<evidence type="ECO:0000256" key="1">
    <source>
        <dbReference type="ARBA" id="ARBA00022801"/>
    </source>
</evidence>
<dbReference type="SUPFAM" id="SSF53474">
    <property type="entry name" value="alpha/beta-Hydrolases"/>
    <property type="match status" value="1"/>
</dbReference>
<sequence length="633" mass="71193">MKIFSRRLLGGFAAMVLCCFVGTAQAQQSSVAETAEKFAKLPVYDQLQMSPNGAFIAYLTPYQGRKVLMIQHRLGGSKVAIPFYKKADISWFRWASDSFLIMGYAQTQIDRRYVRSKKEKYMLAAVRRDGENFHVLKESGFGFYDLLPDDPNHILAPFDGDVVKFDLATGDYRVVQHSLMDIYAWQVDQQAEPRYGIAEKDGDIIPYYRMPDGEWTNVSGHDWTNKGFGILGFYEDPQFAFGRGPSQHGTLGLFKIDMVSGQVLEEIFSHPKVDIDDLVYAPHSQAPVGVSYTLDRREVHYWDDYFRKFHAFINRMIPDRTNVILDKAENKKAYLILSKSDQEPGVYYYFDLEAKKLSQIAAKRPGMDPTALAAVKPVTFKAQDGLEIPGYLTLPPGAEPKNLPMVILPHGGPSSRSDADYHYIVQAIAARGFAVYQPNFRGSTGYGPAFRRKGDNQWGGDMQRDVTDATHWLIDEGIADPNRICILGLSYGGYAALMGAAQNPDLYKCAVSGNGVADLPFFAGDKKYGYTNGDEWAEDMEPKEGDIEDVSPKHLAEKFKAAVLLVHAKDDARVNINQSSRMYDALRSEKKDVEFVKIDQGTHWLVTEESRLEFLQASLSFLEKHLNTRVAAN</sequence>
<dbReference type="InterPro" id="IPR029058">
    <property type="entry name" value="AB_hydrolase_fold"/>
</dbReference>
<evidence type="ECO:0000313" key="4">
    <source>
        <dbReference type="EMBL" id="MFC4349377.1"/>
    </source>
</evidence>
<comment type="caution">
    <text evidence="4">The sequence shown here is derived from an EMBL/GenBank/DDBJ whole genome shotgun (WGS) entry which is preliminary data.</text>
</comment>
<protein>
    <submittedName>
        <fullName evidence="4">Alpha/beta hydrolase family protein</fullName>
        <ecNumber evidence="4">3.4.-.-</ecNumber>
    </submittedName>
</protein>
<dbReference type="RefSeq" id="WP_068146338.1">
    <property type="nucleotide sequence ID" value="NZ_JBHSCR010000017.1"/>
</dbReference>
<accession>A0ABV8UF90</accession>
<dbReference type="PANTHER" id="PTHR42776">
    <property type="entry name" value="SERINE PEPTIDASE S9 FAMILY MEMBER"/>
    <property type="match status" value="1"/>
</dbReference>
<keyword evidence="1 4" id="KW-0378">Hydrolase</keyword>
<evidence type="ECO:0000256" key="2">
    <source>
        <dbReference type="SAM" id="SignalP"/>
    </source>
</evidence>
<dbReference type="InterPro" id="IPR001375">
    <property type="entry name" value="Peptidase_S9_cat"/>
</dbReference>
<proteinExistence type="predicted"/>
<dbReference type="Pfam" id="PF00326">
    <property type="entry name" value="Peptidase_S9"/>
    <property type="match status" value="1"/>
</dbReference>
<dbReference type="PANTHER" id="PTHR42776:SF27">
    <property type="entry name" value="DIPEPTIDYL PEPTIDASE FAMILY MEMBER 6"/>
    <property type="match status" value="1"/>
</dbReference>
<evidence type="ECO:0000313" key="5">
    <source>
        <dbReference type="Proteomes" id="UP001595776"/>
    </source>
</evidence>
<dbReference type="EMBL" id="JBHSCR010000017">
    <property type="protein sequence ID" value="MFC4349377.1"/>
    <property type="molecule type" value="Genomic_DNA"/>
</dbReference>
<keyword evidence="5" id="KW-1185">Reference proteome</keyword>
<evidence type="ECO:0000259" key="3">
    <source>
        <dbReference type="Pfam" id="PF00326"/>
    </source>
</evidence>
<feature type="domain" description="Peptidase S9 prolyl oligopeptidase catalytic" evidence="3">
    <location>
        <begin position="423"/>
        <end position="627"/>
    </location>
</feature>
<feature type="chain" id="PRO_5045377379" evidence="2">
    <location>
        <begin position="27"/>
        <end position="633"/>
    </location>
</feature>
<name>A0ABV8UF90_9PROT</name>
<gene>
    <name evidence="4" type="ORF">ACFO5Q_16110</name>
</gene>
<dbReference type="EC" id="3.4.-.-" evidence="4"/>
<dbReference type="Gene3D" id="3.40.50.1820">
    <property type="entry name" value="alpha/beta hydrolase"/>
    <property type="match status" value="1"/>
</dbReference>
<keyword evidence="2" id="KW-0732">Signal</keyword>
<dbReference type="GO" id="GO:0016787">
    <property type="term" value="F:hydrolase activity"/>
    <property type="evidence" value="ECO:0007669"/>
    <property type="project" value="UniProtKB-KW"/>
</dbReference>
<dbReference type="Proteomes" id="UP001595776">
    <property type="component" value="Unassembled WGS sequence"/>
</dbReference>